<protein>
    <submittedName>
        <fullName evidence="6">Hsp70 protein</fullName>
    </submittedName>
</protein>
<reference evidence="7" key="1">
    <citation type="submission" date="2017-06" db="EMBL/GenBank/DDBJ databases">
        <authorList>
            <person name="Varghese N."/>
            <person name="Submissions S."/>
        </authorList>
    </citation>
    <scope>NUCLEOTIDE SEQUENCE [LARGE SCALE GENOMIC DNA]</scope>
    <source>
        <strain evidence="7">JCM 23211</strain>
    </source>
</reference>
<feature type="compositionally biased region" description="Low complexity" evidence="4">
    <location>
        <begin position="429"/>
        <end position="442"/>
    </location>
</feature>
<name>A0A239J7Q7_9NOCA</name>
<feature type="transmembrane region" description="Helical" evidence="5">
    <location>
        <begin position="307"/>
        <end position="326"/>
    </location>
</feature>
<keyword evidence="5" id="KW-0472">Membrane</keyword>
<dbReference type="SUPFAM" id="SSF53067">
    <property type="entry name" value="Actin-like ATPase domain"/>
    <property type="match status" value="1"/>
</dbReference>
<dbReference type="RefSeq" id="WP_089247502.1">
    <property type="nucleotide sequence ID" value="NZ_FZOW01000008.1"/>
</dbReference>
<keyword evidence="5" id="KW-0812">Transmembrane</keyword>
<evidence type="ECO:0000256" key="1">
    <source>
        <dbReference type="ARBA" id="ARBA00022741"/>
    </source>
</evidence>
<dbReference type="OrthoDB" id="4456362at2"/>
<gene>
    <name evidence="6" type="ORF">SAMN05421642_10891</name>
</gene>
<feature type="region of interest" description="Disordered" evidence="4">
    <location>
        <begin position="329"/>
        <end position="442"/>
    </location>
</feature>
<dbReference type="GO" id="GO:0140662">
    <property type="term" value="F:ATP-dependent protein folding chaperone"/>
    <property type="evidence" value="ECO:0007669"/>
    <property type="project" value="InterPro"/>
</dbReference>
<dbReference type="PANTHER" id="PTHR42749:SF1">
    <property type="entry name" value="CELL SHAPE-DETERMINING PROTEIN MREB"/>
    <property type="match status" value="1"/>
</dbReference>
<evidence type="ECO:0000313" key="7">
    <source>
        <dbReference type="Proteomes" id="UP000198327"/>
    </source>
</evidence>
<evidence type="ECO:0000313" key="6">
    <source>
        <dbReference type="EMBL" id="SNT01870.1"/>
    </source>
</evidence>
<feature type="compositionally biased region" description="Low complexity" evidence="4">
    <location>
        <begin position="364"/>
        <end position="421"/>
    </location>
</feature>
<dbReference type="InterPro" id="IPR013126">
    <property type="entry name" value="Hsp_70_fam"/>
</dbReference>
<evidence type="ECO:0000256" key="3">
    <source>
        <dbReference type="ARBA" id="ARBA00023186"/>
    </source>
</evidence>
<keyword evidence="5" id="KW-1133">Transmembrane helix</keyword>
<dbReference type="Proteomes" id="UP000198327">
    <property type="component" value="Unassembled WGS sequence"/>
</dbReference>
<evidence type="ECO:0000256" key="4">
    <source>
        <dbReference type="SAM" id="MobiDB-lite"/>
    </source>
</evidence>
<dbReference type="AlphaFoldDB" id="A0A239J7Q7"/>
<dbReference type="PANTHER" id="PTHR42749">
    <property type="entry name" value="CELL SHAPE-DETERMINING PROTEIN MREB"/>
    <property type="match status" value="1"/>
</dbReference>
<dbReference type="Gene3D" id="3.30.420.40">
    <property type="match status" value="1"/>
</dbReference>
<feature type="region of interest" description="Disordered" evidence="4">
    <location>
        <begin position="279"/>
        <end position="302"/>
    </location>
</feature>
<dbReference type="InterPro" id="IPR043129">
    <property type="entry name" value="ATPase_NBD"/>
</dbReference>
<evidence type="ECO:0000256" key="2">
    <source>
        <dbReference type="ARBA" id="ARBA00022840"/>
    </source>
</evidence>
<keyword evidence="3" id="KW-0143">Chaperone</keyword>
<feature type="compositionally biased region" description="Basic and acidic residues" evidence="4">
    <location>
        <begin position="329"/>
        <end position="341"/>
    </location>
</feature>
<organism evidence="6 7">
    <name type="scientific">Rhodococcoides kyotonense</name>
    <dbReference type="NCBI Taxonomy" id="398843"/>
    <lineage>
        <taxon>Bacteria</taxon>
        <taxon>Bacillati</taxon>
        <taxon>Actinomycetota</taxon>
        <taxon>Actinomycetes</taxon>
        <taxon>Mycobacteriales</taxon>
        <taxon>Nocardiaceae</taxon>
        <taxon>Rhodococcoides</taxon>
    </lineage>
</organism>
<dbReference type="GO" id="GO:0005524">
    <property type="term" value="F:ATP binding"/>
    <property type="evidence" value="ECO:0007669"/>
    <property type="project" value="UniProtKB-KW"/>
</dbReference>
<dbReference type="Gene3D" id="3.90.640.10">
    <property type="entry name" value="Actin, Chain A, domain 4"/>
    <property type="match status" value="1"/>
</dbReference>
<evidence type="ECO:0000256" key="5">
    <source>
        <dbReference type="SAM" id="Phobius"/>
    </source>
</evidence>
<keyword evidence="2" id="KW-0067">ATP-binding</keyword>
<keyword evidence="7" id="KW-1185">Reference proteome</keyword>
<accession>A0A239J7Q7</accession>
<sequence>MTAVFGASLGVSGIHGLSVDLADTSSTSTESFVAMPPASQNHWHAVTSAVRDMAGTSTTPVLALRDKQPTEAYGVEYVDGLALVSDLGAQIGALQESSLLSGEKTVALFDAGAGGVTVSIVDVGSGVVQASRRSTVFSGDGCDAALTRYLLDRYGHGRQLAPDAQEFFVEMVCAGKERLSRFTEVEFDGPFPGGPVTVYRTDLDDLVRNDVYDAVTLAESMIAAGPRVDALFAVGGAANMQIVRQSLFDAVSVPVFVPVEPQLLAARGAVGMARGFAAGRAPARSAAPPRHSDSSSRHTRRLKRSRYLAGVLAVLVAGGVAAAAVISSTKDEQVTVVDRKQPAPSTPSDPPVAILPAAAPPEPESATTTTTSDDTTQQSTSPPVPTTTATTTTTESTTTRAPRATTTTVPPTTVTTTTDAPRTSRETTRQSPTSTTSSTTTR</sequence>
<keyword evidence="1" id="KW-0547">Nucleotide-binding</keyword>
<dbReference type="EMBL" id="FZOW01000008">
    <property type="protein sequence ID" value="SNT01870.1"/>
    <property type="molecule type" value="Genomic_DNA"/>
</dbReference>
<feature type="compositionally biased region" description="Low complexity" evidence="4">
    <location>
        <begin position="279"/>
        <end position="289"/>
    </location>
</feature>
<proteinExistence type="predicted"/>
<dbReference type="Pfam" id="PF00012">
    <property type="entry name" value="HSP70"/>
    <property type="match status" value="1"/>
</dbReference>